<name>A0AB74KJH2_9BASI</name>
<comment type="caution">
    <text evidence="1">The sequence shown here is derived from an EMBL/GenBank/DDBJ whole genome shotgun (WGS) entry which is preliminary data.</text>
</comment>
<evidence type="ECO:0000313" key="1">
    <source>
        <dbReference type="EMBL" id="TIC68930.1"/>
    </source>
</evidence>
<evidence type="ECO:0000313" key="2">
    <source>
        <dbReference type="Proteomes" id="UP000305362"/>
    </source>
</evidence>
<evidence type="ECO:0008006" key="3">
    <source>
        <dbReference type="Google" id="ProtNLM"/>
    </source>
</evidence>
<dbReference type="AlphaFoldDB" id="A0AB74KJH2"/>
<accession>A0AB74KJH2</accession>
<reference evidence="1 2" key="1">
    <citation type="submission" date="2019-03" db="EMBL/GenBank/DDBJ databases">
        <title>Sequencing 25 genomes of Wallemia mellicola.</title>
        <authorList>
            <person name="Gostincar C."/>
        </authorList>
    </citation>
    <scope>NUCLEOTIDE SEQUENCE [LARGE SCALE GENOMIC DNA]</scope>
    <source>
        <strain evidence="1 2">EXF-1277</strain>
    </source>
</reference>
<organism evidence="1 2">
    <name type="scientific">Wallemia mellicola</name>
    <dbReference type="NCBI Taxonomy" id="1708541"/>
    <lineage>
        <taxon>Eukaryota</taxon>
        <taxon>Fungi</taxon>
        <taxon>Dikarya</taxon>
        <taxon>Basidiomycota</taxon>
        <taxon>Wallemiomycotina</taxon>
        <taxon>Wallemiomycetes</taxon>
        <taxon>Wallemiales</taxon>
        <taxon>Wallemiaceae</taxon>
        <taxon>Wallemia</taxon>
    </lineage>
</organism>
<protein>
    <recommendedName>
        <fullName evidence="3">F-box domain-containing protein</fullName>
    </recommendedName>
</protein>
<proteinExistence type="predicted"/>
<dbReference type="SUPFAM" id="SSF52047">
    <property type="entry name" value="RNI-like"/>
    <property type="match status" value="1"/>
</dbReference>
<gene>
    <name evidence="1" type="ORF">E3Q03_01438</name>
</gene>
<dbReference type="EMBL" id="SPRV01000011">
    <property type="protein sequence ID" value="TIC68930.1"/>
    <property type="molecule type" value="Genomic_DNA"/>
</dbReference>
<dbReference type="Proteomes" id="UP000305362">
    <property type="component" value="Unassembled WGS sequence"/>
</dbReference>
<sequence>MKATLETLPTELLSKIIVSYGAHELLYVSCRCYDIAAYDLICSGVLFSPKTQKRVEGHSQDHRNVRAYLNFISNMNPGSLYTNSIEEYHLNLNHFHDNIRLHECANLADFISYFPNLKKLVLTLKQLREPERVHTTIGSSISCLDLTINIEYIDDHSTNELATAILQQYPNLNTLRLHRPDLVSSPGLDLDRQKRFISAFNKHIENNPGANLCKPTAILFKNYRGSPSFSRFERYETITNVNYIHIYKWNRKTGYTEATKSKSNALRKYYPETAGNQIGHPRRRRFSNDPLRRLEIEMLSISTQRLAYRDKNIAAELRTLIVQREDENAYYRNFCVETELYKLLDQLGNVPDHD</sequence>